<dbReference type="SMART" id="SM00331">
    <property type="entry name" value="PP2C_SIG"/>
    <property type="match status" value="1"/>
</dbReference>
<organism evidence="2 3">
    <name type="scientific">Levilinea saccharolytica</name>
    <dbReference type="NCBI Taxonomy" id="229921"/>
    <lineage>
        <taxon>Bacteria</taxon>
        <taxon>Bacillati</taxon>
        <taxon>Chloroflexota</taxon>
        <taxon>Anaerolineae</taxon>
        <taxon>Anaerolineales</taxon>
        <taxon>Anaerolineaceae</taxon>
        <taxon>Levilinea</taxon>
    </lineage>
</organism>
<sequence length="242" mass="25866">MEIQVAVAKINRYGSLESGDTLEIVERPSGGVSVVLADGRASGKSAKAISSLVVRKVISLLAEGIRDGAAVRAASDLLYTEREGHATAYLNVLSADLETKTLVIARNNPTPIFIAQRERIECLSGESVAIGGSRNIRPAITEIPLEPGTTVVLYTDGLLQAGSRIGQGLDICMLLESLLEDQEPTSQEIADTILADAIRLDQGQPNDDMSVVVLRTRSGARDSIRRMTVRIPVLNDQDSSMA</sequence>
<dbReference type="EMBL" id="LGCM01000027">
    <property type="protein sequence ID" value="KPL85099.1"/>
    <property type="molecule type" value="Genomic_DNA"/>
</dbReference>
<name>A0A0P6Y831_9CHLR</name>
<keyword evidence="3" id="KW-1185">Reference proteome</keyword>
<dbReference type="OrthoDB" id="9763774at2"/>
<dbReference type="Pfam" id="PF07228">
    <property type="entry name" value="SpoIIE"/>
    <property type="match status" value="1"/>
</dbReference>
<dbReference type="PANTHER" id="PTHR35801:SF1">
    <property type="entry name" value="PHOSPHOSERINE PHOSPHATASE RSBX"/>
    <property type="match status" value="1"/>
</dbReference>
<dbReference type="Proteomes" id="UP000050501">
    <property type="component" value="Unassembled WGS sequence"/>
</dbReference>
<evidence type="ECO:0000313" key="2">
    <source>
        <dbReference type="EMBL" id="KPL85099.1"/>
    </source>
</evidence>
<dbReference type="STRING" id="229921.ADN01_06945"/>
<dbReference type="Gene3D" id="3.60.40.10">
    <property type="entry name" value="PPM-type phosphatase domain"/>
    <property type="match status" value="1"/>
</dbReference>
<dbReference type="PANTHER" id="PTHR35801">
    <property type="entry name" value="PHOSPHOSERINE PHOSPHATASE RSBX"/>
    <property type="match status" value="1"/>
</dbReference>
<dbReference type="RefSeq" id="WP_062418586.1">
    <property type="nucleotide sequence ID" value="NZ_DF967974.1"/>
</dbReference>
<accession>A0A0P6Y831</accession>
<evidence type="ECO:0000259" key="1">
    <source>
        <dbReference type="SMART" id="SM00331"/>
    </source>
</evidence>
<protein>
    <recommendedName>
        <fullName evidence="1">PPM-type phosphatase domain-containing protein</fullName>
    </recommendedName>
</protein>
<dbReference type="InterPro" id="IPR039248">
    <property type="entry name" value="Ptase_RsbX"/>
</dbReference>
<dbReference type="InterPro" id="IPR036457">
    <property type="entry name" value="PPM-type-like_dom_sf"/>
</dbReference>
<evidence type="ECO:0000313" key="3">
    <source>
        <dbReference type="Proteomes" id="UP000050501"/>
    </source>
</evidence>
<dbReference type="InterPro" id="IPR001932">
    <property type="entry name" value="PPM-type_phosphatase-like_dom"/>
</dbReference>
<comment type="caution">
    <text evidence="2">The sequence shown here is derived from an EMBL/GenBank/DDBJ whole genome shotgun (WGS) entry which is preliminary data.</text>
</comment>
<gene>
    <name evidence="2" type="ORF">ADN01_06945</name>
</gene>
<dbReference type="AlphaFoldDB" id="A0A0P6Y831"/>
<proteinExistence type="predicted"/>
<dbReference type="SUPFAM" id="SSF81606">
    <property type="entry name" value="PP2C-like"/>
    <property type="match status" value="1"/>
</dbReference>
<feature type="domain" description="PPM-type phosphatase" evidence="1">
    <location>
        <begin position="2"/>
        <end position="216"/>
    </location>
</feature>
<reference evidence="2 3" key="1">
    <citation type="submission" date="2015-07" db="EMBL/GenBank/DDBJ databases">
        <title>Genome sequence of Levilinea saccharolytica DSM 16555.</title>
        <authorList>
            <person name="Hemp J."/>
            <person name="Ward L.M."/>
            <person name="Pace L.A."/>
            <person name="Fischer W.W."/>
        </authorList>
    </citation>
    <scope>NUCLEOTIDE SEQUENCE [LARGE SCALE GENOMIC DNA]</scope>
    <source>
        <strain evidence="2 3">KIBI-1</strain>
    </source>
</reference>